<dbReference type="NCBIfam" id="TIGR02970">
    <property type="entry name" value="succ_dehyd_cytB"/>
    <property type="match status" value="1"/>
</dbReference>
<evidence type="ECO:0000256" key="8">
    <source>
        <dbReference type="ARBA" id="ARBA00022989"/>
    </source>
</evidence>
<dbReference type="AlphaFoldDB" id="A0A370XDU9"/>
<comment type="similarity">
    <text evidence="3">Belongs to the cytochrome b560 family.</text>
</comment>
<dbReference type="PIRSF" id="PIRSF000178">
    <property type="entry name" value="SDH_cyt_b560"/>
    <property type="match status" value="1"/>
</dbReference>
<dbReference type="PROSITE" id="PS01000">
    <property type="entry name" value="SDH_CYT_1"/>
    <property type="match status" value="1"/>
</dbReference>
<evidence type="ECO:0000256" key="11">
    <source>
        <dbReference type="ARBA" id="ARBA00025912"/>
    </source>
</evidence>
<comment type="function">
    <text evidence="1">Membrane-anchoring subunit of succinate dehydrogenase (SDH).</text>
</comment>
<keyword evidence="15" id="KW-1185">Reference proteome</keyword>
<evidence type="ECO:0000256" key="3">
    <source>
        <dbReference type="ARBA" id="ARBA00007244"/>
    </source>
</evidence>
<feature type="transmembrane region" description="Helical" evidence="13">
    <location>
        <begin position="66"/>
        <end position="86"/>
    </location>
</feature>
<dbReference type="PANTHER" id="PTHR10978">
    <property type="entry name" value="SUCCINATE DEHYDROGENASE CYTOCHROME B560 SUBUNIT"/>
    <property type="match status" value="1"/>
</dbReference>
<gene>
    <name evidence="14" type="primary">sdhC</name>
    <name evidence="14" type="ORF">DWU99_04755</name>
</gene>
<evidence type="ECO:0000256" key="1">
    <source>
        <dbReference type="ARBA" id="ARBA00004050"/>
    </source>
</evidence>
<evidence type="ECO:0000313" key="15">
    <source>
        <dbReference type="Proteomes" id="UP000255334"/>
    </source>
</evidence>
<comment type="subunit">
    <text evidence="11">Part of an enzyme complex containing four subunits: a flavoprotein, an iron-sulfur protein, plus two membrane-anchoring proteins, SdhC and SdhD. The complex can form homotrimers.</text>
</comment>
<keyword evidence="7 12" id="KW-0479">Metal-binding</keyword>
<accession>A0A370XDU9</accession>
<evidence type="ECO:0000256" key="5">
    <source>
        <dbReference type="ARBA" id="ARBA00022617"/>
    </source>
</evidence>
<dbReference type="Pfam" id="PF01127">
    <property type="entry name" value="Sdh_cyt"/>
    <property type="match status" value="1"/>
</dbReference>
<comment type="cofactor">
    <cofactor evidence="12">
        <name>heme</name>
        <dbReference type="ChEBI" id="CHEBI:30413"/>
    </cofactor>
    <text evidence="12">The heme is bound between the two transmembrane subunits.</text>
</comment>
<dbReference type="EMBL" id="QRBF01000001">
    <property type="protein sequence ID" value="RDS86549.1"/>
    <property type="molecule type" value="Genomic_DNA"/>
</dbReference>
<comment type="subcellular location">
    <subcellularLocation>
        <location evidence="2">Membrane</location>
        <topology evidence="2">Multi-pass membrane protein</topology>
    </subcellularLocation>
</comment>
<keyword evidence="10 13" id="KW-0472">Membrane</keyword>
<dbReference type="RefSeq" id="WP_115476818.1">
    <property type="nucleotide sequence ID" value="NZ_QRBF01000001.1"/>
</dbReference>
<feature type="transmembrane region" description="Helical" evidence="13">
    <location>
        <begin position="107"/>
        <end position="126"/>
    </location>
</feature>
<dbReference type="SUPFAM" id="SSF81343">
    <property type="entry name" value="Fumarate reductase respiratory complex transmembrane subunits"/>
    <property type="match status" value="1"/>
</dbReference>
<name>A0A370XDU9_9GAMM</name>
<evidence type="ECO:0000256" key="7">
    <source>
        <dbReference type="ARBA" id="ARBA00022723"/>
    </source>
</evidence>
<keyword evidence="8 13" id="KW-1133">Transmembrane helix</keyword>
<dbReference type="InterPro" id="IPR014314">
    <property type="entry name" value="Succ_DH_cytb556"/>
</dbReference>
<evidence type="ECO:0000256" key="10">
    <source>
        <dbReference type="ARBA" id="ARBA00023136"/>
    </source>
</evidence>
<dbReference type="Proteomes" id="UP000255334">
    <property type="component" value="Unassembled WGS sequence"/>
</dbReference>
<feature type="binding site" description="axial binding residue" evidence="12">
    <location>
        <position position="81"/>
    </location>
    <ligand>
        <name>heme</name>
        <dbReference type="ChEBI" id="CHEBI:30413"/>
        <note>ligand shared with second transmembrane subunit</note>
    </ligand>
    <ligandPart>
        <name>Fe</name>
        <dbReference type="ChEBI" id="CHEBI:18248"/>
    </ligandPart>
</feature>
<dbReference type="GO" id="GO:0016020">
    <property type="term" value="C:membrane"/>
    <property type="evidence" value="ECO:0007669"/>
    <property type="project" value="UniProtKB-SubCell"/>
</dbReference>
<evidence type="ECO:0000256" key="9">
    <source>
        <dbReference type="ARBA" id="ARBA00023004"/>
    </source>
</evidence>
<protein>
    <recommendedName>
        <fullName evidence="4">Succinate dehydrogenase cytochrome b556 subunit</fullName>
    </recommendedName>
</protein>
<comment type="caution">
    <text evidence="14">The sequence shown here is derived from an EMBL/GenBank/DDBJ whole genome shotgun (WGS) entry which is preliminary data.</text>
</comment>
<dbReference type="InterPro" id="IPR000701">
    <property type="entry name" value="SuccDH_FuR_B_TM-su"/>
</dbReference>
<dbReference type="GO" id="GO:0046872">
    <property type="term" value="F:metal ion binding"/>
    <property type="evidence" value="ECO:0007669"/>
    <property type="project" value="UniProtKB-KW"/>
</dbReference>
<evidence type="ECO:0000256" key="2">
    <source>
        <dbReference type="ARBA" id="ARBA00004141"/>
    </source>
</evidence>
<dbReference type="Gene3D" id="1.20.1300.10">
    <property type="entry name" value="Fumarate reductase/succinate dehydrogenase, transmembrane subunit"/>
    <property type="match status" value="1"/>
</dbReference>
<dbReference type="InterPro" id="IPR034804">
    <property type="entry name" value="SQR/QFR_C/D"/>
</dbReference>
<evidence type="ECO:0000313" key="14">
    <source>
        <dbReference type="EMBL" id="RDS86549.1"/>
    </source>
</evidence>
<proteinExistence type="inferred from homology"/>
<dbReference type="GO" id="GO:0006099">
    <property type="term" value="P:tricarboxylic acid cycle"/>
    <property type="evidence" value="ECO:0007669"/>
    <property type="project" value="InterPro"/>
</dbReference>
<dbReference type="PANTHER" id="PTHR10978:SF5">
    <property type="entry name" value="SUCCINATE DEHYDROGENASE CYTOCHROME B560 SUBUNIT, MITOCHONDRIAL"/>
    <property type="match status" value="1"/>
</dbReference>
<evidence type="ECO:0000256" key="12">
    <source>
        <dbReference type="PIRSR" id="PIRSR000178-1"/>
    </source>
</evidence>
<keyword evidence="5 12" id="KW-0349">Heme</keyword>
<evidence type="ECO:0000256" key="6">
    <source>
        <dbReference type="ARBA" id="ARBA00022692"/>
    </source>
</evidence>
<keyword evidence="9 12" id="KW-0408">Iron</keyword>
<dbReference type="CDD" id="cd03499">
    <property type="entry name" value="SQR_TypeC_SdhC"/>
    <property type="match status" value="1"/>
</dbReference>
<sequence length="131" mass="14371">MADTQRPLSPHLQIYKWQVQMVTSILHRATGIVLAVGTLLIVWGMLSLAAGEDAFNQFKVCMGSPLGMIVMIGWSWAFFYHLCNGVRHLVQDAGAGYAISQFVRSSWLSVIISMVLTLLVWVYVLTAGGAA</sequence>
<dbReference type="OrthoDB" id="9799441at2"/>
<dbReference type="InterPro" id="IPR018495">
    <property type="entry name" value="Succ_DH_cyt_bsu_CS"/>
</dbReference>
<evidence type="ECO:0000256" key="4">
    <source>
        <dbReference type="ARBA" id="ARBA00020076"/>
    </source>
</evidence>
<dbReference type="GO" id="GO:0009055">
    <property type="term" value="F:electron transfer activity"/>
    <property type="evidence" value="ECO:0007669"/>
    <property type="project" value="InterPro"/>
</dbReference>
<feature type="transmembrane region" description="Helical" evidence="13">
    <location>
        <begin position="25"/>
        <end position="46"/>
    </location>
</feature>
<evidence type="ECO:0000256" key="13">
    <source>
        <dbReference type="SAM" id="Phobius"/>
    </source>
</evidence>
<reference evidence="14 15" key="1">
    <citation type="submission" date="2018-07" db="EMBL/GenBank/DDBJ databases">
        <title>Dyella monticola sp. nov. and Dyella psychrodurans sp. nov. isolated from monsoon evergreen broad-leaved forest soil of Dinghu Mountain, China.</title>
        <authorList>
            <person name="Gao Z."/>
            <person name="Qiu L."/>
        </authorList>
    </citation>
    <scope>NUCLEOTIDE SEQUENCE [LARGE SCALE GENOMIC DNA]</scope>
    <source>
        <strain evidence="14 15">4MSK11</strain>
    </source>
</reference>
<organism evidence="14 15">
    <name type="scientific">Dyella psychrodurans</name>
    <dbReference type="NCBI Taxonomy" id="1927960"/>
    <lineage>
        <taxon>Bacteria</taxon>
        <taxon>Pseudomonadati</taxon>
        <taxon>Pseudomonadota</taxon>
        <taxon>Gammaproteobacteria</taxon>
        <taxon>Lysobacterales</taxon>
        <taxon>Rhodanobacteraceae</taxon>
        <taxon>Dyella</taxon>
    </lineage>
</organism>
<keyword evidence="6 13" id="KW-0812">Transmembrane</keyword>